<dbReference type="SUPFAM" id="SSF58113">
    <property type="entry name" value="Apolipoprotein A-I"/>
    <property type="match status" value="1"/>
</dbReference>
<dbReference type="PROSITE" id="PS51257">
    <property type="entry name" value="PROKAR_LIPOPROTEIN"/>
    <property type="match status" value="1"/>
</dbReference>
<dbReference type="InterPro" id="IPR021342">
    <property type="entry name" value="DUF2959"/>
</dbReference>
<dbReference type="Proteomes" id="UP000473278">
    <property type="component" value="Unassembled WGS sequence"/>
</dbReference>
<gene>
    <name evidence="1" type="ORF">G3570_03340</name>
</gene>
<keyword evidence="2" id="KW-1185">Reference proteome</keyword>
<dbReference type="Pfam" id="PF11172">
    <property type="entry name" value="DUF2959"/>
    <property type="match status" value="1"/>
</dbReference>
<evidence type="ECO:0000313" key="2">
    <source>
        <dbReference type="Proteomes" id="UP000473278"/>
    </source>
</evidence>
<dbReference type="AlphaFoldDB" id="A0A6M1SS44"/>
<sequence length="216" mass="24192">MKLLNHTYTWSSVLLIIAAFGITSCATTGMQRSEDTRTTMETMENDIQKVSRQLDTTGTSLEALMRPGQTDVKQAFDAYSNNVVEMLAMEKKFAKHAEEMRKRGIDYFEEWKKEGTEYDNPEIQKLSNERRAALGDIYDKIAENSIGVNEAFKAYVSDLKEIQTFLSNDLTTKGIAAIGPTSKKVVTKGNNLHYAIQNVQTAIQNARAEMSQSGTN</sequence>
<evidence type="ECO:0000313" key="1">
    <source>
        <dbReference type="EMBL" id="NGP75650.1"/>
    </source>
</evidence>
<organism evidence="1 2">
    <name type="scientific">Halalkalibaculum roseum</name>
    <dbReference type="NCBI Taxonomy" id="2709311"/>
    <lineage>
        <taxon>Bacteria</taxon>
        <taxon>Pseudomonadati</taxon>
        <taxon>Balneolota</taxon>
        <taxon>Balneolia</taxon>
        <taxon>Balneolales</taxon>
        <taxon>Balneolaceae</taxon>
        <taxon>Halalkalibaculum</taxon>
    </lineage>
</organism>
<comment type="caution">
    <text evidence="1">The sequence shown here is derived from an EMBL/GenBank/DDBJ whole genome shotgun (WGS) entry which is preliminary data.</text>
</comment>
<dbReference type="EMBL" id="JAALLT010000001">
    <property type="protein sequence ID" value="NGP75650.1"/>
    <property type="molecule type" value="Genomic_DNA"/>
</dbReference>
<dbReference type="RefSeq" id="WP_165139142.1">
    <property type="nucleotide sequence ID" value="NZ_JAALLT010000001.1"/>
</dbReference>
<name>A0A6M1SS44_9BACT</name>
<reference evidence="1 2" key="1">
    <citation type="submission" date="2020-02" db="EMBL/GenBank/DDBJ databases">
        <title>Balneolaceae bacterium YR4-1, complete genome.</title>
        <authorList>
            <person name="Li Y."/>
            <person name="Wu S."/>
        </authorList>
    </citation>
    <scope>NUCLEOTIDE SEQUENCE [LARGE SCALE GENOMIC DNA]</scope>
    <source>
        <strain evidence="1 2">YR4-1</strain>
    </source>
</reference>
<proteinExistence type="predicted"/>
<protein>
    <submittedName>
        <fullName evidence="1">DUF2959 family protein</fullName>
    </submittedName>
</protein>
<accession>A0A6M1SS44</accession>